<evidence type="ECO:0000256" key="1">
    <source>
        <dbReference type="ARBA" id="ARBA00022553"/>
    </source>
</evidence>
<dbReference type="STRING" id="1280847.SAMN04488036_11035"/>
<accession>A0A1I4GYJ4</accession>
<evidence type="ECO:0000313" key="4">
    <source>
        <dbReference type="EMBL" id="SFL34206.1"/>
    </source>
</evidence>
<sequence length="130" mass="14095">MDTAMTDIRKILHVEDDPDIREIAYLALADLGGYEVLQCADGMDALEKVEDFSPDVILLDMMMPGMTGVETLVAIRERTSVTAPAIFMTSKNVATEHQDDIKTLAVGAIQKPFDPVALPDQIRTMAASAG</sequence>
<dbReference type="InterPro" id="IPR050595">
    <property type="entry name" value="Bact_response_regulator"/>
</dbReference>
<dbReference type="Pfam" id="PF00072">
    <property type="entry name" value="Response_reg"/>
    <property type="match status" value="1"/>
</dbReference>
<dbReference type="InterPro" id="IPR011006">
    <property type="entry name" value="CheY-like_superfamily"/>
</dbReference>
<feature type="modified residue" description="4-aspartylphosphate" evidence="2">
    <location>
        <position position="60"/>
    </location>
</feature>
<dbReference type="PROSITE" id="PS50110">
    <property type="entry name" value="RESPONSE_REGULATORY"/>
    <property type="match status" value="1"/>
</dbReference>
<proteinExistence type="predicted"/>
<dbReference type="InterPro" id="IPR001789">
    <property type="entry name" value="Sig_transdc_resp-reg_receiver"/>
</dbReference>
<organism evidence="4 5">
    <name type="scientific">Shimia haliotis</name>
    <dbReference type="NCBI Taxonomy" id="1280847"/>
    <lineage>
        <taxon>Bacteria</taxon>
        <taxon>Pseudomonadati</taxon>
        <taxon>Pseudomonadota</taxon>
        <taxon>Alphaproteobacteria</taxon>
        <taxon>Rhodobacterales</taxon>
        <taxon>Roseobacteraceae</taxon>
    </lineage>
</organism>
<dbReference type="Proteomes" id="UP000198851">
    <property type="component" value="Unassembled WGS sequence"/>
</dbReference>
<dbReference type="EMBL" id="FOSZ01000010">
    <property type="protein sequence ID" value="SFL34206.1"/>
    <property type="molecule type" value="Genomic_DNA"/>
</dbReference>
<dbReference type="PANTHER" id="PTHR44591">
    <property type="entry name" value="STRESS RESPONSE REGULATOR PROTEIN 1"/>
    <property type="match status" value="1"/>
</dbReference>
<keyword evidence="5" id="KW-1185">Reference proteome</keyword>
<keyword evidence="1 2" id="KW-0597">Phosphoprotein</keyword>
<dbReference type="SMART" id="SM00448">
    <property type="entry name" value="REC"/>
    <property type="match status" value="1"/>
</dbReference>
<reference evidence="5" key="1">
    <citation type="submission" date="2016-10" db="EMBL/GenBank/DDBJ databases">
        <authorList>
            <person name="Varghese N."/>
            <person name="Submissions S."/>
        </authorList>
    </citation>
    <scope>NUCLEOTIDE SEQUENCE [LARGE SCALE GENOMIC DNA]</scope>
    <source>
        <strain evidence="5">DSM 28453</strain>
    </source>
</reference>
<feature type="domain" description="Response regulatory" evidence="3">
    <location>
        <begin position="10"/>
        <end position="126"/>
    </location>
</feature>
<dbReference type="PANTHER" id="PTHR44591:SF3">
    <property type="entry name" value="RESPONSE REGULATORY DOMAIN-CONTAINING PROTEIN"/>
    <property type="match status" value="1"/>
</dbReference>
<dbReference type="AlphaFoldDB" id="A0A1I4GYJ4"/>
<dbReference type="Gene3D" id="3.40.50.2300">
    <property type="match status" value="1"/>
</dbReference>
<evidence type="ECO:0000259" key="3">
    <source>
        <dbReference type="PROSITE" id="PS50110"/>
    </source>
</evidence>
<dbReference type="SUPFAM" id="SSF52172">
    <property type="entry name" value="CheY-like"/>
    <property type="match status" value="1"/>
</dbReference>
<evidence type="ECO:0000313" key="5">
    <source>
        <dbReference type="Proteomes" id="UP000198851"/>
    </source>
</evidence>
<evidence type="ECO:0000256" key="2">
    <source>
        <dbReference type="PROSITE-ProRule" id="PRU00169"/>
    </source>
</evidence>
<gene>
    <name evidence="4" type="ORF">SAMN04488036_11035</name>
</gene>
<name>A0A1I4GYJ4_9RHOB</name>
<dbReference type="GO" id="GO:0000160">
    <property type="term" value="P:phosphorelay signal transduction system"/>
    <property type="evidence" value="ECO:0007669"/>
    <property type="project" value="InterPro"/>
</dbReference>
<protein>
    <submittedName>
        <fullName evidence="4">Response regulator receiver domain-containing protein</fullName>
    </submittedName>
</protein>